<dbReference type="Proteomes" id="UP001066276">
    <property type="component" value="Chromosome 1_1"/>
</dbReference>
<proteinExistence type="predicted"/>
<dbReference type="AlphaFoldDB" id="A0AAV7WWS7"/>
<sequence length="107" mass="12060">MLTKGRNRAKSQGWYSTGDMAQVDMTGPVPLSLQAMLDRILGAIEESKTSLKREIARVSVELGLLRVDHQKRPDRVQCTKTMLTDLAPAHQEIKATVLQLTDRFQRL</sequence>
<protein>
    <submittedName>
        <fullName evidence="1">Uncharacterized protein</fullName>
    </submittedName>
</protein>
<keyword evidence="2" id="KW-1185">Reference proteome</keyword>
<gene>
    <name evidence="1" type="ORF">NDU88_004126</name>
</gene>
<accession>A0AAV7WWS7</accession>
<organism evidence="1 2">
    <name type="scientific">Pleurodeles waltl</name>
    <name type="common">Iberian ribbed newt</name>
    <dbReference type="NCBI Taxonomy" id="8319"/>
    <lineage>
        <taxon>Eukaryota</taxon>
        <taxon>Metazoa</taxon>
        <taxon>Chordata</taxon>
        <taxon>Craniata</taxon>
        <taxon>Vertebrata</taxon>
        <taxon>Euteleostomi</taxon>
        <taxon>Amphibia</taxon>
        <taxon>Batrachia</taxon>
        <taxon>Caudata</taxon>
        <taxon>Salamandroidea</taxon>
        <taxon>Salamandridae</taxon>
        <taxon>Pleurodelinae</taxon>
        <taxon>Pleurodeles</taxon>
    </lineage>
</organism>
<evidence type="ECO:0000313" key="2">
    <source>
        <dbReference type="Proteomes" id="UP001066276"/>
    </source>
</evidence>
<evidence type="ECO:0000313" key="1">
    <source>
        <dbReference type="EMBL" id="KAJ1216525.1"/>
    </source>
</evidence>
<comment type="caution">
    <text evidence="1">The sequence shown here is derived from an EMBL/GenBank/DDBJ whole genome shotgun (WGS) entry which is preliminary data.</text>
</comment>
<dbReference type="EMBL" id="JANPWB010000001">
    <property type="protein sequence ID" value="KAJ1216525.1"/>
    <property type="molecule type" value="Genomic_DNA"/>
</dbReference>
<name>A0AAV7WWS7_PLEWA</name>
<reference evidence="1" key="1">
    <citation type="journal article" date="2022" name="bioRxiv">
        <title>Sequencing and chromosome-scale assembly of the giantPleurodeles waltlgenome.</title>
        <authorList>
            <person name="Brown T."/>
            <person name="Elewa A."/>
            <person name="Iarovenko S."/>
            <person name="Subramanian E."/>
            <person name="Araus A.J."/>
            <person name="Petzold A."/>
            <person name="Susuki M."/>
            <person name="Suzuki K.-i.T."/>
            <person name="Hayashi T."/>
            <person name="Toyoda A."/>
            <person name="Oliveira C."/>
            <person name="Osipova E."/>
            <person name="Leigh N.D."/>
            <person name="Simon A."/>
            <person name="Yun M.H."/>
        </authorList>
    </citation>
    <scope>NUCLEOTIDE SEQUENCE</scope>
    <source>
        <strain evidence="1">20211129_DDA</strain>
        <tissue evidence="1">Liver</tissue>
    </source>
</reference>